<gene>
    <name evidence="2" type="ORF">CSIM01_07558</name>
</gene>
<organism evidence="2 3">
    <name type="scientific">Colletotrichum simmondsii</name>
    <dbReference type="NCBI Taxonomy" id="703756"/>
    <lineage>
        <taxon>Eukaryota</taxon>
        <taxon>Fungi</taxon>
        <taxon>Dikarya</taxon>
        <taxon>Ascomycota</taxon>
        <taxon>Pezizomycotina</taxon>
        <taxon>Sordariomycetes</taxon>
        <taxon>Hypocreomycetidae</taxon>
        <taxon>Glomerellales</taxon>
        <taxon>Glomerellaceae</taxon>
        <taxon>Colletotrichum</taxon>
        <taxon>Colletotrichum acutatum species complex</taxon>
    </lineage>
</organism>
<reference evidence="2 3" key="1">
    <citation type="submission" date="2014-02" db="EMBL/GenBank/DDBJ databases">
        <title>The genome sequence of Colletotrichum simmondsii CBS122122.</title>
        <authorList>
            <person name="Baroncelli R."/>
            <person name="Thon M.R."/>
        </authorList>
    </citation>
    <scope>NUCLEOTIDE SEQUENCE [LARGE SCALE GENOMIC DNA]</scope>
    <source>
        <strain evidence="2 3">CBS122122</strain>
    </source>
</reference>
<dbReference type="EMBL" id="JFBX01000627">
    <property type="protein sequence ID" value="KXH32931.1"/>
    <property type="molecule type" value="Genomic_DNA"/>
</dbReference>
<dbReference type="SUPFAM" id="SSF52047">
    <property type="entry name" value="RNI-like"/>
    <property type="match status" value="1"/>
</dbReference>
<protein>
    <submittedName>
        <fullName evidence="2">Uncharacterized protein</fullName>
    </submittedName>
</protein>
<accession>A0A135SAR9</accession>
<evidence type="ECO:0000313" key="2">
    <source>
        <dbReference type="EMBL" id="KXH32931.1"/>
    </source>
</evidence>
<proteinExistence type="predicted"/>
<feature type="region of interest" description="Disordered" evidence="1">
    <location>
        <begin position="1"/>
        <end position="31"/>
    </location>
</feature>
<keyword evidence="3" id="KW-1185">Reference proteome</keyword>
<evidence type="ECO:0000313" key="3">
    <source>
        <dbReference type="Proteomes" id="UP000070328"/>
    </source>
</evidence>
<dbReference type="OrthoDB" id="10472531at2759"/>
<dbReference type="Proteomes" id="UP000070328">
    <property type="component" value="Unassembled WGS sequence"/>
</dbReference>
<name>A0A135SAR9_9PEZI</name>
<sequence>MASTSFLRNFNDKRPRNSSKLKPPGTPFPSLALESTADLRTFTTPEPTEANMSHESRYTSGMLGARTGCRSSHLPVEILLRIAPHLESGYESSDLADWQRGLELIARRNLSNFCLVGPAWRAVGQVSLFRHYRATKTLPLFVRSLIEFPDLGELVESVSLDSFSYETFRGYQEATMILRKRSKELGVEFPRDEDTMNLPRWIVTSNEMQSFLATMLLAHTPRAKHIKLPVQWSGEVLRNLVAAGNGSTMPSPQNPRTSFKDLVHLTLGKPDSPGGGGREFLHDTSEYWCALQLAPNLTSLALFDFFPIKSTLEPSLQKLFANLTSLRIGGSVRNTQSFVDHFESVSKVCRFLEEIQIILPQHPGQLENLLDSLQPFAATLKRLRLSIDIGTMPLEHPLWRWDGLNLLQKLTCLDTLRLDFNHALCRDHVTPFPHEPVRTEEFFDSLPTSLRTLFLPGCNWAIRNLMNYTIRREYHTMDRLVARIRRGDLPEFRTLHIACNLLAPSPLFGQIEDLGVEVVHYKHHATLTGGDLAALDVENWKLL</sequence>
<dbReference type="Gene3D" id="3.80.10.10">
    <property type="entry name" value="Ribonuclease Inhibitor"/>
    <property type="match status" value="1"/>
</dbReference>
<comment type="caution">
    <text evidence="2">The sequence shown here is derived from an EMBL/GenBank/DDBJ whole genome shotgun (WGS) entry which is preliminary data.</text>
</comment>
<dbReference type="AlphaFoldDB" id="A0A135SAR9"/>
<dbReference type="InterPro" id="IPR032675">
    <property type="entry name" value="LRR_dom_sf"/>
</dbReference>
<evidence type="ECO:0000256" key="1">
    <source>
        <dbReference type="SAM" id="MobiDB-lite"/>
    </source>
</evidence>